<evidence type="ECO:0000259" key="1">
    <source>
        <dbReference type="Pfam" id="PF03478"/>
    </source>
</evidence>
<evidence type="ECO:0000313" key="2">
    <source>
        <dbReference type="EMBL" id="KAG8371685.1"/>
    </source>
</evidence>
<dbReference type="AlphaFoldDB" id="A0AAV6WXM7"/>
<dbReference type="EMBL" id="WHWC01000013">
    <property type="protein sequence ID" value="KAG8371685.1"/>
    <property type="molecule type" value="Genomic_DNA"/>
</dbReference>
<gene>
    <name evidence="2" type="ORF">BUALT_Bualt13G0114000</name>
</gene>
<dbReference type="PANTHER" id="PTHR40891">
    <property type="entry name" value="DUF295 DOMAIN-CONTAINING PROTEIN"/>
    <property type="match status" value="1"/>
</dbReference>
<accession>A0AAV6WXM7</accession>
<sequence length="312" mass="36386">MENLCCYPPIDPDQRHPWLMVSHGKKLRNHTFYSISRNQYFERSIPNFCNMQVSQTNFSEWLALFDFNIRTFHCCLFNTTSKEKIQLPSFESDLTSYNCILSKPPSDPDCHVLLVSSSILFCRLGDDKFIRRTRTFEDGHLMAAVNFCGKIYGWIIRSHAYCSLVEVNFVGQDLVLRNFGQYYQIPNPSPLGYPLFGSYLVESCGELLMVHMIIFPCKQKVAYFRIFKVNFSEMKIEELSCIGDRTIFLCPHGSMSTLCGEGTYKKNSIYYLESLESDRNLYVYNIEDESKTLLRPAPIRRNTLYFMSWVTI</sequence>
<feature type="domain" description="KIB1-4 beta-propeller" evidence="1">
    <location>
        <begin position="32"/>
        <end position="285"/>
    </location>
</feature>
<evidence type="ECO:0000313" key="3">
    <source>
        <dbReference type="Proteomes" id="UP000826271"/>
    </source>
</evidence>
<proteinExistence type="predicted"/>
<comment type="caution">
    <text evidence="2">The sequence shown here is derived from an EMBL/GenBank/DDBJ whole genome shotgun (WGS) entry which is preliminary data.</text>
</comment>
<dbReference type="Pfam" id="PF03478">
    <property type="entry name" value="Beta-prop_KIB1-4"/>
    <property type="match status" value="1"/>
</dbReference>
<keyword evidence="3" id="KW-1185">Reference proteome</keyword>
<protein>
    <recommendedName>
        <fullName evidence="1">KIB1-4 beta-propeller domain-containing protein</fullName>
    </recommendedName>
</protein>
<name>A0AAV6WXM7_9LAMI</name>
<dbReference type="InterPro" id="IPR005174">
    <property type="entry name" value="KIB1-4_b-propeller"/>
</dbReference>
<organism evidence="2 3">
    <name type="scientific">Buddleja alternifolia</name>
    <dbReference type="NCBI Taxonomy" id="168488"/>
    <lineage>
        <taxon>Eukaryota</taxon>
        <taxon>Viridiplantae</taxon>
        <taxon>Streptophyta</taxon>
        <taxon>Embryophyta</taxon>
        <taxon>Tracheophyta</taxon>
        <taxon>Spermatophyta</taxon>
        <taxon>Magnoliopsida</taxon>
        <taxon>eudicotyledons</taxon>
        <taxon>Gunneridae</taxon>
        <taxon>Pentapetalae</taxon>
        <taxon>asterids</taxon>
        <taxon>lamiids</taxon>
        <taxon>Lamiales</taxon>
        <taxon>Scrophulariaceae</taxon>
        <taxon>Buddlejeae</taxon>
        <taxon>Buddleja</taxon>
    </lineage>
</organism>
<dbReference type="Proteomes" id="UP000826271">
    <property type="component" value="Unassembled WGS sequence"/>
</dbReference>
<dbReference type="PANTHER" id="PTHR40891:SF1">
    <property type="entry name" value="DUF295 DOMAIN-CONTAINING PROTEIN"/>
    <property type="match status" value="1"/>
</dbReference>
<reference evidence="2" key="1">
    <citation type="submission" date="2019-10" db="EMBL/GenBank/DDBJ databases">
        <authorList>
            <person name="Zhang R."/>
            <person name="Pan Y."/>
            <person name="Wang J."/>
            <person name="Ma R."/>
            <person name="Yu S."/>
        </authorList>
    </citation>
    <scope>NUCLEOTIDE SEQUENCE</scope>
    <source>
        <strain evidence="2">LA-IB0</strain>
        <tissue evidence="2">Leaf</tissue>
    </source>
</reference>